<dbReference type="AlphaFoldDB" id="A0A2T1C6W9"/>
<protein>
    <submittedName>
        <fullName evidence="1">Uncharacterized protein</fullName>
    </submittedName>
</protein>
<evidence type="ECO:0000313" key="2">
    <source>
        <dbReference type="Proteomes" id="UP000238762"/>
    </source>
</evidence>
<gene>
    <name evidence="1" type="ORF">C7B64_05960</name>
</gene>
<reference evidence="1 2" key="1">
    <citation type="submission" date="2018-02" db="EMBL/GenBank/DDBJ databases">
        <authorList>
            <person name="Cohen D.B."/>
            <person name="Kent A.D."/>
        </authorList>
    </citation>
    <scope>NUCLEOTIDE SEQUENCE [LARGE SCALE GENOMIC DNA]</scope>
    <source>
        <strain evidence="1 2">CCAP 1448/3</strain>
    </source>
</reference>
<evidence type="ECO:0000313" key="1">
    <source>
        <dbReference type="EMBL" id="PSB03986.1"/>
    </source>
</evidence>
<name>A0A2T1C6W9_9CYAN</name>
<organism evidence="1 2">
    <name type="scientific">Merismopedia glauca CCAP 1448/3</name>
    <dbReference type="NCBI Taxonomy" id="1296344"/>
    <lineage>
        <taxon>Bacteria</taxon>
        <taxon>Bacillati</taxon>
        <taxon>Cyanobacteriota</taxon>
        <taxon>Cyanophyceae</taxon>
        <taxon>Synechococcales</taxon>
        <taxon>Merismopediaceae</taxon>
        <taxon>Merismopedia</taxon>
    </lineage>
</organism>
<sequence>MEIIELKAIIKESVREVLREERLILSQMLTPYISDEEQIELETEFGSPEDYDTEELIDMTQLVREEMFINKF</sequence>
<comment type="caution">
    <text evidence="1">The sequence shown here is derived from an EMBL/GenBank/DDBJ whole genome shotgun (WGS) entry which is preliminary data.</text>
</comment>
<reference evidence="1 2" key="2">
    <citation type="submission" date="2018-03" db="EMBL/GenBank/DDBJ databases">
        <title>The ancient ancestry and fast evolution of plastids.</title>
        <authorList>
            <person name="Moore K.R."/>
            <person name="Magnabosco C."/>
            <person name="Momper L."/>
            <person name="Gold D.A."/>
            <person name="Bosak T."/>
            <person name="Fournier G.P."/>
        </authorList>
    </citation>
    <scope>NUCLEOTIDE SEQUENCE [LARGE SCALE GENOMIC DNA]</scope>
    <source>
        <strain evidence="1 2">CCAP 1448/3</strain>
    </source>
</reference>
<accession>A0A2T1C6W9</accession>
<dbReference type="RefSeq" id="WP_106287742.1">
    <property type="nucleotide sequence ID" value="NZ_CAWNTC010000229.1"/>
</dbReference>
<keyword evidence="2" id="KW-1185">Reference proteome</keyword>
<dbReference type="Proteomes" id="UP000238762">
    <property type="component" value="Unassembled WGS sequence"/>
</dbReference>
<proteinExistence type="predicted"/>
<dbReference type="OrthoDB" id="574426at2"/>
<dbReference type="EMBL" id="PVWJ01000020">
    <property type="protein sequence ID" value="PSB03986.1"/>
    <property type="molecule type" value="Genomic_DNA"/>
</dbReference>